<dbReference type="Proteomes" id="UP001500325">
    <property type="component" value="Unassembled WGS sequence"/>
</dbReference>
<comment type="caution">
    <text evidence="2">The sequence shown here is derived from an EMBL/GenBank/DDBJ whole genome shotgun (WGS) entry which is preliminary data.</text>
</comment>
<dbReference type="InterPro" id="IPR036890">
    <property type="entry name" value="HATPase_C_sf"/>
</dbReference>
<dbReference type="PANTHER" id="PTHR35526:SF3">
    <property type="entry name" value="ANTI-SIGMA-F FACTOR RSBW"/>
    <property type="match status" value="1"/>
</dbReference>
<gene>
    <name evidence="2" type="ORF">GCM10023215_32960</name>
</gene>
<dbReference type="Gene3D" id="3.30.565.10">
    <property type="entry name" value="Histidine kinase-like ATPase, C-terminal domain"/>
    <property type="match status" value="1"/>
</dbReference>
<dbReference type="PANTHER" id="PTHR35526">
    <property type="entry name" value="ANTI-SIGMA-F FACTOR RSBW-RELATED"/>
    <property type="match status" value="1"/>
</dbReference>
<dbReference type="SUPFAM" id="SSF55874">
    <property type="entry name" value="ATPase domain of HSP90 chaperone/DNA topoisomerase II/histidine kinase"/>
    <property type="match status" value="1"/>
</dbReference>
<dbReference type="SUPFAM" id="SSF52091">
    <property type="entry name" value="SpoIIaa-like"/>
    <property type="match status" value="1"/>
</dbReference>
<sequence>MRDEASGQCAGLGTAVDETAGVCVLTLEGVLGVRTAPELDRVLHKLLLDRGRLLVDVGRLGLSSTAALATFPSALAAVGGWPAARMVLFAAGGPVIEGMAQAGRHREVPVATRRAEALALLDRRPARVRRSTDLPAGPAAAPFARLLLRSACEDWGLPAELVERAAIVTNELVSNAVQHTLGPGDLTLAHSSRGLWVSVRDGSAARPVLTAESDGLGLRAVAELSSTWGVTPLGSGKAVWALVAEGDAAG</sequence>
<dbReference type="CDD" id="cd16936">
    <property type="entry name" value="HATPase_RsbW-like"/>
    <property type="match status" value="1"/>
</dbReference>
<name>A0ABP8WPI9_9PSEU</name>
<keyword evidence="3" id="KW-1185">Reference proteome</keyword>
<evidence type="ECO:0000259" key="1">
    <source>
        <dbReference type="PROSITE" id="PS50801"/>
    </source>
</evidence>
<dbReference type="PROSITE" id="PS50801">
    <property type="entry name" value="STAS"/>
    <property type="match status" value="1"/>
</dbReference>
<reference evidence="3" key="1">
    <citation type="journal article" date="2019" name="Int. J. Syst. Evol. Microbiol.">
        <title>The Global Catalogue of Microorganisms (GCM) 10K type strain sequencing project: providing services to taxonomists for standard genome sequencing and annotation.</title>
        <authorList>
            <consortium name="The Broad Institute Genomics Platform"/>
            <consortium name="The Broad Institute Genome Sequencing Center for Infectious Disease"/>
            <person name="Wu L."/>
            <person name="Ma J."/>
        </authorList>
    </citation>
    <scope>NUCLEOTIDE SEQUENCE [LARGE SCALE GENOMIC DNA]</scope>
    <source>
        <strain evidence="3">JCM 18055</strain>
    </source>
</reference>
<dbReference type="EMBL" id="BAABIC010000010">
    <property type="protein sequence ID" value="GAA4693172.1"/>
    <property type="molecule type" value="Genomic_DNA"/>
</dbReference>
<proteinExistence type="predicted"/>
<evidence type="ECO:0000313" key="3">
    <source>
        <dbReference type="Proteomes" id="UP001500325"/>
    </source>
</evidence>
<feature type="domain" description="STAS" evidence="1">
    <location>
        <begin position="12"/>
        <end position="121"/>
    </location>
</feature>
<protein>
    <recommendedName>
        <fullName evidence="1">STAS domain-containing protein</fullName>
    </recommendedName>
</protein>
<dbReference type="InterPro" id="IPR050267">
    <property type="entry name" value="Anti-sigma-factor_SerPK"/>
</dbReference>
<dbReference type="InterPro" id="IPR036513">
    <property type="entry name" value="STAS_dom_sf"/>
</dbReference>
<accession>A0ABP8WPI9</accession>
<dbReference type="RefSeq" id="WP_345381413.1">
    <property type="nucleotide sequence ID" value="NZ_BAABIC010000010.1"/>
</dbReference>
<evidence type="ECO:0000313" key="2">
    <source>
        <dbReference type="EMBL" id="GAA4693172.1"/>
    </source>
</evidence>
<dbReference type="InterPro" id="IPR002645">
    <property type="entry name" value="STAS_dom"/>
</dbReference>
<dbReference type="Gene3D" id="3.30.750.24">
    <property type="entry name" value="STAS domain"/>
    <property type="match status" value="1"/>
</dbReference>
<organism evidence="2 3">
    <name type="scientific">Pseudonocardia yuanmonensis</name>
    <dbReference type="NCBI Taxonomy" id="1095914"/>
    <lineage>
        <taxon>Bacteria</taxon>
        <taxon>Bacillati</taxon>
        <taxon>Actinomycetota</taxon>
        <taxon>Actinomycetes</taxon>
        <taxon>Pseudonocardiales</taxon>
        <taxon>Pseudonocardiaceae</taxon>
        <taxon>Pseudonocardia</taxon>
    </lineage>
</organism>